<evidence type="ECO:0000313" key="2">
    <source>
        <dbReference type="Proteomes" id="UP000789525"/>
    </source>
</evidence>
<dbReference type="Proteomes" id="UP000789525">
    <property type="component" value="Unassembled WGS sequence"/>
</dbReference>
<protein>
    <submittedName>
        <fullName evidence="1">12689_t:CDS:1</fullName>
    </submittedName>
</protein>
<evidence type="ECO:0000313" key="1">
    <source>
        <dbReference type="EMBL" id="CAG8778006.1"/>
    </source>
</evidence>
<dbReference type="EMBL" id="CAJVPT010069412">
    <property type="protein sequence ID" value="CAG8778006.1"/>
    <property type="molecule type" value="Genomic_DNA"/>
</dbReference>
<reference evidence="1" key="1">
    <citation type="submission" date="2021-06" db="EMBL/GenBank/DDBJ databases">
        <authorList>
            <person name="Kallberg Y."/>
            <person name="Tangrot J."/>
            <person name="Rosling A."/>
        </authorList>
    </citation>
    <scope>NUCLEOTIDE SEQUENCE</scope>
    <source>
        <strain evidence="1">CL356</strain>
    </source>
</reference>
<accession>A0ACA9R6D9</accession>
<proteinExistence type="predicted"/>
<feature type="non-terminal residue" evidence="1">
    <location>
        <position position="54"/>
    </location>
</feature>
<comment type="caution">
    <text evidence="1">The sequence shown here is derived from an EMBL/GenBank/DDBJ whole genome shotgun (WGS) entry which is preliminary data.</text>
</comment>
<feature type="non-terminal residue" evidence="1">
    <location>
        <position position="1"/>
    </location>
</feature>
<sequence>NEAVVIWIGKAVHFFMEQEELPGQNKLKGVGLRMVKATLQRVQEIESDNDLHIG</sequence>
<organism evidence="1 2">
    <name type="scientific">Acaulospora colombiana</name>
    <dbReference type="NCBI Taxonomy" id="27376"/>
    <lineage>
        <taxon>Eukaryota</taxon>
        <taxon>Fungi</taxon>
        <taxon>Fungi incertae sedis</taxon>
        <taxon>Mucoromycota</taxon>
        <taxon>Glomeromycotina</taxon>
        <taxon>Glomeromycetes</taxon>
        <taxon>Diversisporales</taxon>
        <taxon>Acaulosporaceae</taxon>
        <taxon>Acaulospora</taxon>
    </lineage>
</organism>
<gene>
    <name evidence="1" type="ORF">ACOLOM_LOCUS14192</name>
</gene>
<keyword evidence="2" id="KW-1185">Reference proteome</keyword>
<name>A0ACA9R6D9_9GLOM</name>